<proteinExistence type="predicted"/>
<evidence type="ECO:0000256" key="1">
    <source>
        <dbReference type="SAM" id="MobiDB-lite"/>
    </source>
</evidence>
<dbReference type="Proteomes" id="UP000726737">
    <property type="component" value="Unassembled WGS sequence"/>
</dbReference>
<feature type="signal peptide" evidence="2">
    <location>
        <begin position="1"/>
        <end position="20"/>
    </location>
</feature>
<evidence type="ECO:0000313" key="4">
    <source>
        <dbReference type="EMBL" id="KAG0253182.1"/>
    </source>
</evidence>
<feature type="chain" id="PRO_5040328096" description="DUF7492 domain-containing protein" evidence="2">
    <location>
        <begin position="21"/>
        <end position="439"/>
    </location>
</feature>
<sequence>MKAVLFSLGLILMNPSYTDGHSWLDCSNKVDSVCKGYPQGYPGRNDKDINTKFTYRVERRDPDAPVCQTGLQTTTNYTLFPPAHVTQGQKLRLAWQPDGHFDNDNPSTVEVHWTGMPNTLLGTRSQLTPETLLESMFFATKANCEQPSDPNTTCDGYITIPVETRPGKYQLVWWWKFDRNPQGEEYSTCFEIFVEKDDAIQARENAPQTHNQAQVEARAQTEEETVPQKFELAYLKSDSPSLINGDAPQIVTADEPLPTDPEIQKTRPKGNSYVDDDTGLLAGDAINRNEGTDTSPLPVMTPSQLINTTLSEQMGDNSSAPAAPSSSSIDTSANNTSGFDSTNVNNSTSSSNTANVGPQPTQSSASGIQPLSATTSSHPLSTPSLRPAAGSGGTYNRTLVGRNPDVDNAASDTMSQMMFSTTGTMLFSASLAMLTWMMA</sequence>
<dbReference type="AlphaFoldDB" id="A0A9P6PSK7"/>
<dbReference type="PANTHER" id="PTHR35559:SF1">
    <property type="entry name" value="CHITIN-BINDING TYPE-4 DOMAIN-CONTAINING PROTEIN"/>
    <property type="match status" value="1"/>
</dbReference>
<keyword evidence="5" id="KW-1185">Reference proteome</keyword>
<feature type="compositionally biased region" description="Low complexity" evidence="1">
    <location>
        <begin position="316"/>
        <end position="356"/>
    </location>
</feature>
<feature type="region of interest" description="Disordered" evidence="1">
    <location>
        <begin position="251"/>
        <end position="276"/>
    </location>
</feature>
<dbReference type="EMBL" id="JAAAJA010000474">
    <property type="protein sequence ID" value="KAG0253182.1"/>
    <property type="molecule type" value="Genomic_DNA"/>
</dbReference>
<dbReference type="Pfam" id="PF24320">
    <property type="entry name" value="DUF7492"/>
    <property type="match status" value="1"/>
</dbReference>
<accession>A0A9P6PSK7</accession>
<dbReference type="PANTHER" id="PTHR35559">
    <property type="entry name" value="CHITIN-BINDING TYPE-4 DOMAIN-CONTAINING PROTEIN"/>
    <property type="match status" value="1"/>
</dbReference>
<evidence type="ECO:0000259" key="3">
    <source>
        <dbReference type="Pfam" id="PF24320"/>
    </source>
</evidence>
<feature type="region of interest" description="Disordered" evidence="1">
    <location>
        <begin position="205"/>
        <end position="224"/>
    </location>
</feature>
<keyword evidence="2" id="KW-0732">Signal</keyword>
<feature type="domain" description="DUF7492" evidence="3">
    <location>
        <begin position="141"/>
        <end position="217"/>
    </location>
</feature>
<feature type="region of interest" description="Disordered" evidence="1">
    <location>
        <begin position="313"/>
        <end position="406"/>
    </location>
</feature>
<dbReference type="OrthoDB" id="64281at2759"/>
<reference evidence="4" key="1">
    <citation type="journal article" date="2020" name="Fungal Divers.">
        <title>Resolving the Mortierellaceae phylogeny through synthesis of multi-gene phylogenetics and phylogenomics.</title>
        <authorList>
            <person name="Vandepol N."/>
            <person name="Liber J."/>
            <person name="Desiro A."/>
            <person name="Na H."/>
            <person name="Kennedy M."/>
            <person name="Barry K."/>
            <person name="Grigoriev I.V."/>
            <person name="Miller A.N."/>
            <person name="O'Donnell K."/>
            <person name="Stajich J.E."/>
            <person name="Bonito G."/>
        </authorList>
    </citation>
    <scope>NUCLEOTIDE SEQUENCE</scope>
    <source>
        <strain evidence="4">KOD948</strain>
    </source>
</reference>
<protein>
    <recommendedName>
        <fullName evidence="3">DUF7492 domain-containing protein</fullName>
    </recommendedName>
</protein>
<comment type="caution">
    <text evidence="4">The sequence shown here is derived from an EMBL/GenBank/DDBJ whole genome shotgun (WGS) entry which is preliminary data.</text>
</comment>
<name>A0A9P6PSK7_9FUNG</name>
<gene>
    <name evidence="4" type="ORF">BG011_006508</name>
</gene>
<evidence type="ECO:0000313" key="5">
    <source>
        <dbReference type="Proteomes" id="UP000726737"/>
    </source>
</evidence>
<dbReference type="InterPro" id="IPR055915">
    <property type="entry name" value="DUF7492"/>
</dbReference>
<organism evidence="4 5">
    <name type="scientific">Mortierella polycephala</name>
    <dbReference type="NCBI Taxonomy" id="41804"/>
    <lineage>
        <taxon>Eukaryota</taxon>
        <taxon>Fungi</taxon>
        <taxon>Fungi incertae sedis</taxon>
        <taxon>Mucoromycota</taxon>
        <taxon>Mortierellomycotina</taxon>
        <taxon>Mortierellomycetes</taxon>
        <taxon>Mortierellales</taxon>
        <taxon>Mortierellaceae</taxon>
        <taxon>Mortierella</taxon>
    </lineage>
</organism>
<feature type="compositionally biased region" description="Low complexity" evidence="1">
    <location>
        <begin position="370"/>
        <end position="385"/>
    </location>
</feature>
<evidence type="ECO:0000256" key="2">
    <source>
        <dbReference type="SAM" id="SignalP"/>
    </source>
</evidence>
<feature type="compositionally biased region" description="Polar residues" evidence="1">
    <location>
        <begin position="358"/>
        <end position="369"/>
    </location>
</feature>